<dbReference type="InterPro" id="IPR001245">
    <property type="entry name" value="Ser-Thr/Tyr_kinase_cat_dom"/>
</dbReference>
<dbReference type="Proteomes" id="UP001470230">
    <property type="component" value="Unassembled WGS sequence"/>
</dbReference>
<feature type="domain" description="Serine-threonine/tyrosine-protein kinase catalytic" evidence="1">
    <location>
        <begin position="4"/>
        <end position="58"/>
    </location>
</feature>
<dbReference type="Pfam" id="PF07714">
    <property type="entry name" value="PK_Tyr_Ser-Thr"/>
    <property type="match status" value="1"/>
</dbReference>
<dbReference type="EMBL" id="JAPFFF010000028">
    <property type="protein sequence ID" value="KAK8847262.1"/>
    <property type="molecule type" value="Genomic_DNA"/>
</dbReference>
<dbReference type="Gene3D" id="1.10.510.10">
    <property type="entry name" value="Transferase(Phosphotransferase) domain 1"/>
    <property type="match status" value="1"/>
</dbReference>
<organism evidence="2 3">
    <name type="scientific">Tritrichomonas musculus</name>
    <dbReference type="NCBI Taxonomy" id="1915356"/>
    <lineage>
        <taxon>Eukaryota</taxon>
        <taxon>Metamonada</taxon>
        <taxon>Parabasalia</taxon>
        <taxon>Tritrichomonadida</taxon>
        <taxon>Tritrichomonadidae</taxon>
        <taxon>Tritrichomonas</taxon>
    </lineage>
</organism>
<accession>A0ABR2HJI7</accession>
<sequence>MTNKKPSFGSTMYQVMTNVLNGYRPDLSQLPECYRKLIKNCWSTDPKKRPTFESIVTLLKTD</sequence>
<evidence type="ECO:0000313" key="2">
    <source>
        <dbReference type="EMBL" id="KAK8847262.1"/>
    </source>
</evidence>
<keyword evidence="3" id="KW-1185">Reference proteome</keyword>
<proteinExistence type="predicted"/>
<protein>
    <recommendedName>
        <fullName evidence="1">Serine-threonine/tyrosine-protein kinase catalytic domain-containing protein</fullName>
    </recommendedName>
</protein>
<evidence type="ECO:0000259" key="1">
    <source>
        <dbReference type="Pfam" id="PF07714"/>
    </source>
</evidence>
<evidence type="ECO:0000313" key="3">
    <source>
        <dbReference type="Proteomes" id="UP001470230"/>
    </source>
</evidence>
<comment type="caution">
    <text evidence="2">The sequence shown here is derived from an EMBL/GenBank/DDBJ whole genome shotgun (WGS) entry which is preliminary data.</text>
</comment>
<gene>
    <name evidence="2" type="ORF">M9Y10_019848</name>
</gene>
<dbReference type="SUPFAM" id="SSF56112">
    <property type="entry name" value="Protein kinase-like (PK-like)"/>
    <property type="match status" value="1"/>
</dbReference>
<dbReference type="InterPro" id="IPR011009">
    <property type="entry name" value="Kinase-like_dom_sf"/>
</dbReference>
<reference evidence="2 3" key="1">
    <citation type="submission" date="2024-04" db="EMBL/GenBank/DDBJ databases">
        <title>Tritrichomonas musculus Genome.</title>
        <authorList>
            <person name="Alves-Ferreira E."/>
            <person name="Grigg M."/>
            <person name="Lorenzi H."/>
            <person name="Galac M."/>
        </authorList>
    </citation>
    <scope>NUCLEOTIDE SEQUENCE [LARGE SCALE GENOMIC DNA]</scope>
    <source>
        <strain evidence="2 3">EAF2021</strain>
    </source>
</reference>
<name>A0ABR2HJI7_9EUKA</name>